<organism evidence="7 8">
    <name type="scientific">Mediterraneibacter butyricigenes</name>
    <dbReference type="NCBI Taxonomy" id="2316025"/>
    <lineage>
        <taxon>Bacteria</taxon>
        <taxon>Bacillati</taxon>
        <taxon>Bacillota</taxon>
        <taxon>Clostridia</taxon>
        <taxon>Lachnospirales</taxon>
        <taxon>Lachnospiraceae</taxon>
        <taxon>Mediterraneibacter</taxon>
    </lineage>
</organism>
<protein>
    <recommendedName>
        <fullName evidence="9">Integrase</fullName>
    </recommendedName>
</protein>
<dbReference type="PROSITE" id="PS51900">
    <property type="entry name" value="CB"/>
    <property type="match status" value="1"/>
</dbReference>
<dbReference type="EMBL" id="BHGK01000001">
    <property type="protein sequence ID" value="GCA66192.1"/>
    <property type="molecule type" value="Genomic_DNA"/>
</dbReference>
<dbReference type="Gene3D" id="1.10.150.130">
    <property type="match status" value="1"/>
</dbReference>
<evidence type="ECO:0008006" key="9">
    <source>
        <dbReference type="Google" id="ProtNLM"/>
    </source>
</evidence>
<gene>
    <name evidence="7" type="ORF">KGMB01110_06280</name>
</gene>
<reference evidence="8" key="1">
    <citation type="submission" date="2018-09" db="EMBL/GenBank/DDBJ databases">
        <title>Draft Genome Sequence of Mediterraneibacter sp. KCTC 15684.</title>
        <authorList>
            <person name="Kim J.S."/>
            <person name="Han K.I."/>
            <person name="Suh M.K."/>
            <person name="Lee K.C."/>
            <person name="Eom M.K."/>
            <person name="Lee J.H."/>
            <person name="Park S.H."/>
            <person name="Kang S.W."/>
            <person name="Park J.E."/>
            <person name="Oh B.S."/>
            <person name="Yu S.Y."/>
            <person name="Choi S.H."/>
            <person name="Lee D.H."/>
            <person name="Yoon H."/>
            <person name="Kim B."/>
            <person name="Yang S.J."/>
            <person name="Lee J.S."/>
        </authorList>
    </citation>
    <scope>NUCLEOTIDE SEQUENCE [LARGE SCALE GENOMIC DNA]</scope>
    <source>
        <strain evidence="8">KCTC 15684</strain>
    </source>
</reference>
<dbReference type="GO" id="GO:0015074">
    <property type="term" value="P:DNA integration"/>
    <property type="evidence" value="ECO:0007669"/>
    <property type="project" value="InterPro"/>
</dbReference>
<dbReference type="Gene3D" id="1.10.443.10">
    <property type="entry name" value="Intergrase catalytic core"/>
    <property type="match status" value="1"/>
</dbReference>
<accession>A0A391PI16</accession>
<dbReference type="Proteomes" id="UP000265643">
    <property type="component" value="Unassembled WGS sequence"/>
</dbReference>
<feature type="domain" description="Core-binding (CB)" evidence="6">
    <location>
        <begin position="109"/>
        <end position="197"/>
    </location>
</feature>
<evidence type="ECO:0000259" key="6">
    <source>
        <dbReference type="PROSITE" id="PS51900"/>
    </source>
</evidence>
<dbReference type="InterPro" id="IPR010998">
    <property type="entry name" value="Integrase_recombinase_N"/>
</dbReference>
<keyword evidence="2" id="KW-0233">DNA recombination</keyword>
<evidence type="ECO:0000313" key="8">
    <source>
        <dbReference type="Proteomes" id="UP000265643"/>
    </source>
</evidence>
<dbReference type="SUPFAM" id="SSF56349">
    <property type="entry name" value="DNA breaking-rejoining enzymes"/>
    <property type="match status" value="1"/>
</dbReference>
<comment type="caution">
    <text evidence="7">The sequence shown here is derived from an EMBL/GenBank/DDBJ whole genome shotgun (WGS) entry which is preliminary data.</text>
</comment>
<sequence length="385" mass="45056">MARRKKYPKLPNGYGSIKRLSGKNRTNPYGVYPPTEEFDENGNPVAQKALCYVDDWYKGFTVLTWYKHGEYYPGREKELTESGNAELDNMIATILGKYTQTQREIADQKTFEDVFKDFYQWKFKKEYTTKREKRSSSESSYRVAYKNCEELHSKSFRSLTTDDLQAVLDSCSTVKGLKHSSLELVKNLYTQMYKYADANDLCDKKYSDYVQIRIPDDDEHGIPFSDDDLRILWNHMEHPTIEMLLIMCYSGFRISEYIGLEVNIKEKYFLGGLKTDAGKNRIVPIYSGIMPLVKKRITREGSLLPCTTQTFREQMTSVLSELGLEQHTPHDCRHTFSKLCDDYKIDWKCKKLMLGHSFGDVTNKVYLHRTLEDLRMEIEKIKLCR</sequence>
<dbReference type="GO" id="GO:0006310">
    <property type="term" value="P:DNA recombination"/>
    <property type="evidence" value="ECO:0007669"/>
    <property type="project" value="UniProtKB-KW"/>
</dbReference>
<dbReference type="InterPro" id="IPR013762">
    <property type="entry name" value="Integrase-like_cat_sf"/>
</dbReference>
<dbReference type="RefSeq" id="WP_174714245.1">
    <property type="nucleotide sequence ID" value="NZ_BHGK01000001.1"/>
</dbReference>
<evidence type="ECO:0000256" key="4">
    <source>
        <dbReference type="SAM" id="MobiDB-lite"/>
    </source>
</evidence>
<dbReference type="InterPro" id="IPR044068">
    <property type="entry name" value="CB"/>
</dbReference>
<evidence type="ECO:0000256" key="2">
    <source>
        <dbReference type="ARBA" id="ARBA00023172"/>
    </source>
</evidence>
<feature type="region of interest" description="Disordered" evidence="4">
    <location>
        <begin position="1"/>
        <end position="26"/>
    </location>
</feature>
<dbReference type="Pfam" id="PF00589">
    <property type="entry name" value="Phage_integrase"/>
    <property type="match status" value="1"/>
</dbReference>
<keyword evidence="1 3" id="KW-0238">DNA-binding</keyword>
<dbReference type="InterPro" id="IPR002104">
    <property type="entry name" value="Integrase_catalytic"/>
</dbReference>
<feature type="domain" description="Tyr recombinase" evidence="5">
    <location>
        <begin position="219"/>
        <end position="379"/>
    </location>
</feature>
<evidence type="ECO:0000259" key="5">
    <source>
        <dbReference type="PROSITE" id="PS51898"/>
    </source>
</evidence>
<evidence type="ECO:0000256" key="1">
    <source>
        <dbReference type="ARBA" id="ARBA00023125"/>
    </source>
</evidence>
<dbReference type="InterPro" id="IPR011010">
    <property type="entry name" value="DNA_brk_join_enz"/>
</dbReference>
<dbReference type="PROSITE" id="PS51898">
    <property type="entry name" value="TYR_RECOMBINASE"/>
    <property type="match status" value="1"/>
</dbReference>
<keyword evidence="8" id="KW-1185">Reference proteome</keyword>
<dbReference type="AlphaFoldDB" id="A0A391PI16"/>
<name>A0A391PI16_9FIRM</name>
<evidence type="ECO:0000313" key="7">
    <source>
        <dbReference type="EMBL" id="GCA66192.1"/>
    </source>
</evidence>
<dbReference type="GO" id="GO:0003677">
    <property type="term" value="F:DNA binding"/>
    <property type="evidence" value="ECO:0007669"/>
    <property type="project" value="UniProtKB-UniRule"/>
</dbReference>
<evidence type="ECO:0000256" key="3">
    <source>
        <dbReference type="PROSITE-ProRule" id="PRU01248"/>
    </source>
</evidence>
<proteinExistence type="predicted"/>